<dbReference type="Proteomes" id="UP000503144">
    <property type="component" value="Chromosome"/>
</dbReference>
<reference evidence="3" key="1">
    <citation type="submission" date="2020-04" db="EMBL/GenBank/DDBJ databases">
        <authorList>
            <person name="Kittiwongwattana C."/>
        </authorList>
    </citation>
    <scope>NUCLEOTIDE SEQUENCE [LARGE SCALE GENOMIC DNA]</scope>
    <source>
        <strain evidence="3">1310</strain>
    </source>
</reference>
<dbReference type="Proteomes" id="UP000502421">
    <property type="component" value="Chromosome"/>
</dbReference>
<keyword evidence="4" id="KW-1185">Reference proteome</keyword>
<evidence type="ECO:0000313" key="2">
    <source>
        <dbReference type="EMBL" id="QJB38291.1"/>
    </source>
</evidence>
<dbReference type="AlphaFoldDB" id="A0AAE7D7L5"/>
<name>A0AAE7D7L5_9BACT</name>
<evidence type="ECO:0000313" key="4">
    <source>
        <dbReference type="Proteomes" id="UP000503144"/>
    </source>
</evidence>
<dbReference type="EMBL" id="CP051204">
    <property type="protein sequence ID" value="QJB38291.1"/>
    <property type="molecule type" value="Genomic_DNA"/>
</dbReference>
<dbReference type="KEGG" id="coy:HF329_10970"/>
<reference evidence="1" key="2">
    <citation type="submission" date="2020-09" db="EMBL/GenBank/DDBJ databases">
        <authorList>
            <person name="Kittiwongwattana C."/>
        </authorList>
    </citation>
    <scope>NUCLEOTIDE SEQUENCE</scope>
    <source>
        <strain evidence="2">1303</strain>
        <strain evidence="1">1310</strain>
    </source>
</reference>
<dbReference type="PROSITE" id="PS51257">
    <property type="entry name" value="PROKAR_LIPOPROTEIN"/>
    <property type="match status" value="1"/>
</dbReference>
<proteinExistence type="predicted"/>
<sequence>MQRLIYFAGIFGMLLFAACSKEKTTPGTASLTIINAVPGSRPLIGNFSGGSPIRYYLAPDFRYNTFLQSNRISSYSGRQPLAIYQYPDTTDKSQPLFNLMLDLPIGSMHTLFLTGTLAKPDTLFVNDAVPYHPLGDSTCSFRFVNLSAGSAPVKVTIAQKNGPPEVSSLPYKGLTGFLNYPVNAAQEDMVFEFRDLATDRLITTYRVDGVHNPVPGSNSPWVYGNFTLALIGLPDGTNGREQTILSIRY</sequence>
<accession>A0AAE7D7L5</accession>
<evidence type="ECO:0000313" key="3">
    <source>
        <dbReference type="Proteomes" id="UP000502421"/>
    </source>
</evidence>
<dbReference type="EMBL" id="CP051205">
    <property type="protein sequence ID" value="QJB31814.1"/>
    <property type="molecule type" value="Genomic_DNA"/>
</dbReference>
<gene>
    <name evidence="2" type="ORF">HF324_10600</name>
    <name evidence="1" type="ORF">HF329_10970</name>
</gene>
<evidence type="ECO:0000313" key="1">
    <source>
        <dbReference type="EMBL" id="QJB31814.1"/>
    </source>
</evidence>
<organism evidence="1 3">
    <name type="scientific">Chitinophaga oryzae</name>
    <dbReference type="NCBI Taxonomy" id="2725414"/>
    <lineage>
        <taxon>Bacteria</taxon>
        <taxon>Pseudomonadati</taxon>
        <taxon>Bacteroidota</taxon>
        <taxon>Chitinophagia</taxon>
        <taxon>Chitinophagales</taxon>
        <taxon>Chitinophagaceae</taxon>
        <taxon>Chitinophaga</taxon>
    </lineage>
</organism>
<protein>
    <submittedName>
        <fullName evidence="1">DUF4397 domain-containing protein</fullName>
    </submittedName>
</protein>
<dbReference type="RefSeq" id="WP_168804071.1">
    <property type="nucleotide sequence ID" value="NZ_CP051204.2"/>
</dbReference>